<comment type="caution">
    <text evidence="1">The sequence shown here is derived from an EMBL/GenBank/DDBJ whole genome shotgun (WGS) entry which is preliminary data.</text>
</comment>
<dbReference type="AlphaFoldDB" id="A0A9D1YAJ3"/>
<dbReference type="EMBL" id="DXDX01000212">
    <property type="protein sequence ID" value="HIY22540.1"/>
    <property type="molecule type" value="Genomic_DNA"/>
</dbReference>
<evidence type="ECO:0000313" key="2">
    <source>
        <dbReference type="Proteomes" id="UP000823868"/>
    </source>
</evidence>
<proteinExistence type="predicted"/>
<reference evidence="1" key="2">
    <citation type="submission" date="2021-04" db="EMBL/GenBank/DDBJ databases">
        <authorList>
            <person name="Gilroy R."/>
        </authorList>
    </citation>
    <scope>NUCLEOTIDE SEQUENCE</scope>
    <source>
        <strain evidence="1">ChiBcec16_6824</strain>
    </source>
</reference>
<evidence type="ECO:0000313" key="1">
    <source>
        <dbReference type="EMBL" id="HIY22540.1"/>
    </source>
</evidence>
<gene>
    <name evidence="1" type="ORF">H9841_11655</name>
</gene>
<protein>
    <recommendedName>
        <fullName evidence="3">SGNH/GDSL hydrolase family protein</fullName>
    </recommendedName>
</protein>
<reference evidence="1" key="1">
    <citation type="journal article" date="2021" name="PeerJ">
        <title>Extensive microbial diversity within the chicken gut microbiome revealed by metagenomics and culture.</title>
        <authorList>
            <person name="Gilroy R."/>
            <person name="Ravi A."/>
            <person name="Getino M."/>
            <person name="Pursley I."/>
            <person name="Horton D.L."/>
            <person name="Alikhan N.F."/>
            <person name="Baker D."/>
            <person name="Gharbi K."/>
            <person name="Hall N."/>
            <person name="Watson M."/>
            <person name="Adriaenssens E.M."/>
            <person name="Foster-Nyarko E."/>
            <person name="Jarju S."/>
            <person name="Secka A."/>
            <person name="Antonio M."/>
            <person name="Oren A."/>
            <person name="Chaudhuri R.R."/>
            <person name="La Ragione R."/>
            <person name="Hildebrand F."/>
            <person name="Pallen M.J."/>
        </authorList>
    </citation>
    <scope>NUCLEOTIDE SEQUENCE</scope>
    <source>
        <strain evidence="1">ChiBcec16_6824</strain>
    </source>
</reference>
<evidence type="ECO:0008006" key="3">
    <source>
        <dbReference type="Google" id="ProtNLM"/>
    </source>
</evidence>
<dbReference type="Gene3D" id="3.40.50.1110">
    <property type="entry name" value="SGNH hydrolase"/>
    <property type="match status" value="1"/>
</dbReference>
<dbReference type="InterPro" id="IPR036514">
    <property type="entry name" value="SGNH_hydro_sf"/>
</dbReference>
<accession>A0A9D1YAJ3</accession>
<organism evidence="1 2">
    <name type="scientific">Candidatus Flavonifractor merdigallinarum</name>
    <dbReference type="NCBI Taxonomy" id="2838589"/>
    <lineage>
        <taxon>Bacteria</taxon>
        <taxon>Bacillati</taxon>
        <taxon>Bacillota</taxon>
        <taxon>Clostridia</taxon>
        <taxon>Eubacteriales</taxon>
        <taxon>Oscillospiraceae</taxon>
        <taxon>Flavonifractor</taxon>
    </lineage>
</organism>
<dbReference type="Proteomes" id="UP000823868">
    <property type="component" value="Unassembled WGS sequence"/>
</dbReference>
<dbReference type="SUPFAM" id="SSF52266">
    <property type="entry name" value="SGNH hydrolase"/>
    <property type="match status" value="1"/>
</dbReference>
<sequence>MKILFLGNSHTFVHYVPARVAHFCGSHGAPLETAMLTHPGVGLDWHLEQSQTYYNLLYGRYDGVVLQHNAHPFPGKESLLQAGQRLGSLVPQGTKIYLYMTWSEKNNPQGQEAMSAAYEELAQCIGAALCPVGRVWQQVRASHPEGELYFADGEHSSVLGASLAATVIGRRLLGMDLSPTLCYEDAKVLEGLALDPRMLDLTVKDGKLAMAPLG</sequence>
<name>A0A9D1YAJ3_9FIRM</name>